<dbReference type="GeneID" id="33350879"/>
<dbReference type="EMBL" id="KY033529">
    <property type="protein sequence ID" value="ART65536.1"/>
    <property type="molecule type" value="Genomic_DNA"/>
</dbReference>
<gene>
    <name evidence="2" type="primary">orf145</name>
</gene>
<keyword evidence="1" id="KW-0472">Membrane</keyword>
<accession>A0A3G1I9B0</accession>
<name>A0A3G1I9B0_9FLOR</name>
<dbReference type="AlphaFoldDB" id="A0A3G1I9B0"/>
<sequence>MFFLSYIISQLIINYYNKSIPHDTKFILVKHMNNIIPVTYLILVYIMLIPIAYLITLQALNFIYNIYTFKIFQKQNSYINYTYKEYMTLSNLYTKQKLWTLALNNLENALELQSTIPEKIIIEYLNEIGFIYSQTNYTFLSSEYY</sequence>
<keyword evidence="2" id="KW-0934">Plastid</keyword>
<keyword evidence="1" id="KW-1133">Transmembrane helix</keyword>
<keyword evidence="2" id="KW-0150">Chloroplast</keyword>
<keyword evidence="1" id="KW-0812">Transmembrane</keyword>
<dbReference type="RefSeq" id="YP_009390001.1">
    <property type="nucleotide sequence ID" value="NC_035231.1"/>
</dbReference>
<evidence type="ECO:0000256" key="1">
    <source>
        <dbReference type="SAM" id="Phobius"/>
    </source>
</evidence>
<geneLocation type="chloroplast" evidence="2"/>
<organism evidence="2">
    <name type="scientific">Sheathia arcuata</name>
    <dbReference type="NCBI Taxonomy" id="340433"/>
    <lineage>
        <taxon>Eukaryota</taxon>
        <taxon>Rhodophyta</taxon>
        <taxon>Florideophyceae</taxon>
        <taxon>Nemaliophycidae</taxon>
        <taxon>Batrachospermales</taxon>
        <taxon>Batrachospermaceae</taxon>
        <taxon>Sheathia</taxon>
    </lineage>
</organism>
<protein>
    <submittedName>
        <fullName evidence="2">Uncharacterized protein</fullName>
    </submittedName>
</protein>
<proteinExistence type="predicted"/>
<feature type="transmembrane region" description="Helical" evidence="1">
    <location>
        <begin position="38"/>
        <end position="64"/>
    </location>
</feature>
<reference evidence="2" key="1">
    <citation type="journal article" date="2017" name="Sci. Rep.">
        <title>Origin and evolutionary history of freshwater Rhodophyta: further insights based on phylogenomic evidence.</title>
        <authorList>
            <person name="Nan F."/>
            <person name="Feng J."/>
            <person name="Lv J."/>
            <person name="Liu Q."/>
            <person name="Fang K."/>
            <person name="Gong C."/>
            <person name="Xie S."/>
        </authorList>
    </citation>
    <scope>NUCLEOTIDE SEQUENCE</scope>
</reference>
<evidence type="ECO:0000313" key="2">
    <source>
        <dbReference type="EMBL" id="ART65536.1"/>
    </source>
</evidence>